<proteinExistence type="predicted"/>
<keyword evidence="1" id="KW-0472">Membrane</keyword>
<dbReference type="InterPro" id="IPR007165">
    <property type="entry name" value="Phage_holin_4_2"/>
</dbReference>
<evidence type="ECO:0000313" key="3">
    <source>
        <dbReference type="Proteomes" id="UP000176666"/>
    </source>
</evidence>
<comment type="caution">
    <text evidence="2">The sequence shown here is derived from an EMBL/GenBank/DDBJ whole genome shotgun (WGS) entry which is preliminary data.</text>
</comment>
<keyword evidence="1" id="KW-0812">Transmembrane</keyword>
<dbReference type="AlphaFoldDB" id="A0A1F5GTU9"/>
<dbReference type="Pfam" id="PF04020">
    <property type="entry name" value="Phage_holin_4_2"/>
    <property type="match status" value="1"/>
</dbReference>
<evidence type="ECO:0008006" key="4">
    <source>
        <dbReference type="Google" id="ProtNLM"/>
    </source>
</evidence>
<keyword evidence="1" id="KW-1133">Transmembrane helix</keyword>
<sequence length="117" mass="12538">MFKTLANWVVSAITIFIVATYVPGFEVDSFLTALIVALVLGIVNAFIKPIITILTLPITILTLGLFAFVINALLIWGISAIVAGFTITGFVPALIGAIALWLINLIIHFVIFPIKAA</sequence>
<feature type="transmembrane region" description="Helical" evidence="1">
    <location>
        <begin position="93"/>
        <end position="114"/>
    </location>
</feature>
<evidence type="ECO:0000256" key="1">
    <source>
        <dbReference type="SAM" id="Phobius"/>
    </source>
</evidence>
<evidence type="ECO:0000313" key="2">
    <source>
        <dbReference type="EMBL" id="OGD95284.1"/>
    </source>
</evidence>
<reference evidence="2 3" key="1">
    <citation type="journal article" date="2016" name="Nat. Commun.">
        <title>Thousands of microbial genomes shed light on interconnected biogeochemical processes in an aquifer system.</title>
        <authorList>
            <person name="Anantharaman K."/>
            <person name="Brown C.T."/>
            <person name="Hug L.A."/>
            <person name="Sharon I."/>
            <person name="Castelle C.J."/>
            <person name="Probst A.J."/>
            <person name="Thomas B.C."/>
            <person name="Singh A."/>
            <person name="Wilkins M.J."/>
            <person name="Karaoz U."/>
            <person name="Brodie E.L."/>
            <person name="Williams K.H."/>
            <person name="Hubbard S.S."/>
            <person name="Banfield J.F."/>
        </authorList>
    </citation>
    <scope>NUCLEOTIDE SEQUENCE [LARGE SCALE GENOMIC DNA]</scope>
</reference>
<dbReference type="PANTHER" id="PTHR37309:SF1">
    <property type="entry name" value="SLR0284 PROTEIN"/>
    <property type="match status" value="1"/>
</dbReference>
<name>A0A1F5GTU9_9BACT</name>
<feature type="transmembrane region" description="Helical" evidence="1">
    <location>
        <begin position="59"/>
        <end position="87"/>
    </location>
</feature>
<dbReference type="EMBL" id="MFBJ01000057">
    <property type="protein sequence ID" value="OGD95284.1"/>
    <property type="molecule type" value="Genomic_DNA"/>
</dbReference>
<feature type="transmembrane region" description="Helical" evidence="1">
    <location>
        <begin position="5"/>
        <end position="24"/>
    </location>
</feature>
<dbReference type="Proteomes" id="UP000176666">
    <property type="component" value="Unassembled WGS sequence"/>
</dbReference>
<organism evidence="2 3">
    <name type="scientific">Candidatus Curtissbacteria bacterium RIFCSPHIGHO2_12_FULL_38_9b</name>
    <dbReference type="NCBI Taxonomy" id="1797720"/>
    <lineage>
        <taxon>Bacteria</taxon>
        <taxon>Candidatus Curtissiibacteriota</taxon>
    </lineage>
</organism>
<feature type="transmembrane region" description="Helical" evidence="1">
    <location>
        <begin position="30"/>
        <end position="47"/>
    </location>
</feature>
<dbReference type="PANTHER" id="PTHR37309">
    <property type="entry name" value="SLR0284 PROTEIN"/>
    <property type="match status" value="1"/>
</dbReference>
<protein>
    <recommendedName>
        <fullName evidence="4">Phage holin family protein</fullName>
    </recommendedName>
</protein>
<accession>A0A1F5GTU9</accession>
<gene>
    <name evidence="2" type="ORF">A3F02_01375</name>
</gene>